<organism evidence="2 3">
    <name type="scientific">Camelimonas fluminis</name>
    <dbReference type="NCBI Taxonomy" id="1576911"/>
    <lineage>
        <taxon>Bacteria</taxon>
        <taxon>Pseudomonadati</taxon>
        <taxon>Pseudomonadota</taxon>
        <taxon>Alphaproteobacteria</taxon>
        <taxon>Hyphomicrobiales</taxon>
        <taxon>Chelatococcaceae</taxon>
        <taxon>Camelimonas</taxon>
    </lineage>
</organism>
<name>A0ABV7UEC9_9HYPH</name>
<accession>A0ABV7UEC9</accession>
<proteinExistence type="predicted"/>
<feature type="region of interest" description="Disordered" evidence="1">
    <location>
        <begin position="90"/>
        <end position="115"/>
    </location>
</feature>
<dbReference type="RefSeq" id="WP_191318013.1">
    <property type="nucleotide sequence ID" value="NZ_BNCG01000002.1"/>
</dbReference>
<protein>
    <submittedName>
        <fullName evidence="2">Uncharacterized protein</fullName>
    </submittedName>
</protein>
<dbReference type="EMBL" id="JBHRYC010000026">
    <property type="protein sequence ID" value="MFC3637060.1"/>
    <property type="molecule type" value="Genomic_DNA"/>
</dbReference>
<sequence length="115" mass="12292">MKRIRDAQTIIGMLEGGETAAALGEELIATLAALKEHAGDRPKAKAKGKVTLTLNIEVEGVSATIGAEIASKRPKPVRGNSFFFVLQDGSLSDEHPTQGDMFSGPREVSRDREMA</sequence>
<reference evidence="3" key="1">
    <citation type="journal article" date="2019" name="Int. J. Syst. Evol. Microbiol.">
        <title>The Global Catalogue of Microorganisms (GCM) 10K type strain sequencing project: providing services to taxonomists for standard genome sequencing and annotation.</title>
        <authorList>
            <consortium name="The Broad Institute Genomics Platform"/>
            <consortium name="The Broad Institute Genome Sequencing Center for Infectious Disease"/>
            <person name="Wu L."/>
            <person name="Ma J."/>
        </authorList>
    </citation>
    <scope>NUCLEOTIDE SEQUENCE [LARGE SCALE GENOMIC DNA]</scope>
    <source>
        <strain evidence="3">KCTC 42282</strain>
    </source>
</reference>
<evidence type="ECO:0000256" key="1">
    <source>
        <dbReference type="SAM" id="MobiDB-lite"/>
    </source>
</evidence>
<evidence type="ECO:0000313" key="2">
    <source>
        <dbReference type="EMBL" id="MFC3637060.1"/>
    </source>
</evidence>
<dbReference type="Proteomes" id="UP001595704">
    <property type="component" value="Unassembled WGS sequence"/>
</dbReference>
<comment type="caution">
    <text evidence="2">The sequence shown here is derived from an EMBL/GenBank/DDBJ whole genome shotgun (WGS) entry which is preliminary data.</text>
</comment>
<gene>
    <name evidence="2" type="ORF">ACFONL_06635</name>
</gene>
<evidence type="ECO:0000313" key="3">
    <source>
        <dbReference type="Proteomes" id="UP001595704"/>
    </source>
</evidence>
<keyword evidence="3" id="KW-1185">Reference proteome</keyword>